<feature type="domain" description="Cytidyltransferase-like" evidence="10">
    <location>
        <begin position="5"/>
        <end position="133"/>
    </location>
</feature>
<gene>
    <name evidence="9 11" type="primary">coaD</name>
    <name evidence="11" type="ORF">SE15_08560</name>
</gene>
<reference evidence="11 12" key="1">
    <citation type="submission" date="2015-07" db="EMBL/GenBank/DDBJ databases">
        <title>Whole genome sequence of Thermanaerothrix daxensis DSM 23592.</title>
        <authorList>
            <person name="Hemp J."/>
            <person name="Ward L.M."/>
            <person name="Pace L.A."/>
            <person name="Fischer W.W."/>
        </authorList>
    </citation>
    <scope>NUCLEOTIDE SEQUENCE [LARGE SCALE GENOMIC DNA]</scope>
    <source>
        <strain evidence="11 12">GNS-1</strain>
    </source>
</reference>
<comment type="caution">
    <text evidence="11">The sequence shown here is derived from an EMBL/GenBank/DDBJ whole genome shotgun (WGS) entry which is preliminary data.</text>
</comment>
<keyword evidence="3 9" id="KW-0548">Nucleotidyltransferase</keyword>
<comment type="function">
    <text evidence="9">Reversibly transfers an adenylyl group from ATP to 4'-phosphopantetheine, yielding dephospho-CoA (dPCoA) and pyrophosphate.</text>
</comment>
<dbReference type="InterPro" id="IPR001980">
    <property type="entry name" value="PPAT"/>
</dbReference>
<keyword evidence="2 9" id="KW-0808">Transferase</keyword>
<comment type="similarity">
    <text evidence="9">Belongs to the bacterial CoaD family.</text>
</comment>
<dbReference type="SUPFAM" id="SSF52374">
    <property type="entry name" value="Nucleotidylyl transferase"/>
    <property type="match status" value="1"/>
</dbReference>
<keyword evidence="7 9" id="KW-0173">Coenzyme A biosynthesis</keyword>
<evidence type="ECO:0000256" key="8">
    <source>
        <dbReference type="ARBA" id="ARBA00029346"/>
    </source>
</evidence>
<evidence type="ECO:0000256" key="4">
    <source>
        <dbReference type="ARBA" id="ARBA00022741"/>
    </source>
</evidence>
<accession>A0A0P6XI57</accession>
<feature type="binding site" evidence="9">
    <location>
        <position position="17"/>
    </location>
    <ligand>
        <name>ATP</name>
        <dbReference type="ChEBI" id="CHEBI:30616"/>
    </ligand>
</feature>
<evidence type="ECO:0000256" key="3">
    <source>
        <dbReference type="ARBA" id="ARBA00022695"/>
    </source>
</evidence>
<evidence type="ECO:0000256" key="1">
    <source>
        <dbReference type="ARBA" id="ARBA00022490"/>
    </source>
</evidence>
<dbReference type="GO" id="GO:0004595">
    <property type="term" value="F:pantetheine-phosphate adenylyltransferase activity"/>
    <property type="evidence" value="ECO:0007669"/>
    <property type="project" value="UniProtKB-UniRule"/>
</dbReference>
<feature type="site" description="Transition state stabilizer" evidence="9">
    <location>
        <position position="17"/>
    </location>
</feature>
<dbReference type="EC" id="2.7.7.3" evidence="9"/>
<dbReference type="OrthoDB" id="9806661at2"/>
<dbReference type="HAMAP" id="MF_00151">
    <property type="entry name" value="PPAT_bact"/>
    <property type="match status" value="1"/>
</dbReference>
<comment type="subcellular location">
    <subcellularLocation>
        <location evidence="9">Cytoplasm</location>
    </subcellularLocation>
</comment>
<dbReference type="RefSeq" id="WP_054521691.1">
    <property type="nucleotide sequence ID" value="NZ_LGKO01000004.1"/>
</dbReference>
<dbReference type="EMBL" id="LGKO01000004">
    <property type="protein sequence ID" value="KPL83272.1"/>
    <property type="molecule type" value="Genomic_DNA"/>
</dbReference>
<evidence type="ECO:0000256" key="5">
    <source>
        <dbReference type="ARBA" id="ARBA00022840"/>
    </source>
</evidence>
<keyword evidence="6 9" id="KW-0460">Magnesium</keyword>
<dbReference type="GO" id="GO:0005524">
    <property type="term" value="F:ATP binding"/>
    <property type="evidence" value="ECO:0007669"/>
    <property type="project" value="UniProtKB-KW"/>
</dbReference>
<name>A0A0P6XI57_9CHLR</name>
<feature type="binding site" evidence="9">
    <location>
        <position position="9"/>
    </location>
    <ligand>
        <name>substrate</name>
    </ligand>
</feature>
<dbReference type="PANTHER" id="PTHR21342:SF1">
    <property type="entry name" value="PHOSPHOPANTETHEINE ADENYLYLTRANSFERASE"/>
    <property type="match status" value="1"/>
</dbReference>
<protein>
    <recommendedName>
        <fullName evidence="9">Phosphopantetheine adenylyltransferase</fullName>
        <ecNumber evidence="9">2.7.7.3</ecNumber>
    </recommendedName>
    <alternativeName>
        <fullName evidence="9">Dephospho-CoA pyrophosphorylase</fullName>
    </alternativeName>
    <alternativeName>
        <fullName evidence="9">Pantetheine-phosphate adenylyltransferase</fullName>
        <shortName evidence="9">PPAT</shortName>
    </alternativeName>
</protein>
<feature type="binding site" evidence="9">
    <location>
        <begin position="9"/>
        <end position="10"/>
    </location>
    <ligand>
        <name>ATP</name>
        <dbReference type="ChEBI" id="CHEBI:30616"/>
    </ligand>
</feature>
<comment type="cofactor">
    <cofactor evidence="9">
        <name>Mg(2+)</name>
        <dbReference type="ChEBI" id="CHEBI:18420"/>
    </cofactor>
</comment>
<dbReference type="PATRIC" id="fig|869279.4.peg.2443"/>
<dbReference type="PRINTS" id="PR01020">
    <property type="entry name" value="LPSBIOSNTHSS"/>
</dbReference>
<dbReference type="InterPro" id="IPR014729">
    <property type="entry name" value="Rossmann-like_a/b/a_fold"/>
</dbReference>
<comment type="pathway">
    <text evidence="9">Cofactor biosynthesis; coenzyme A biosynthesis; CoA from (R)-pantothenate: step 4/5.</text>
</comment>
<evidence type="ECO:0000256" key="6">
    <source>
        <dbReference type="ARBA" id="ARBA00022842"/>
    </source>
</evidence>
<dbReference type="STRING" id="869279.SE15_08560"/>
<dbReference type="PANTHER" id="PTHR21342">
    <property type="entry name" value="PHOSPHOPANTETHEINE ADENYLYLTRANSFERASE"/>
    <property type="match status" value="1"/>
</dbReference>
<feature type="binding site" evidence="9">
    <location>
        <position position="41"/>
    </location>
    <ligand>
        <name>substrate</name>
    </ligand>
</feature>
<comment type="subunit">
    <text evidence="9">Homohexamer.</text>
</comment>
<keyword evidence="4 9" id="KW-0547">Nucleotide-binding</keyword>
<dbReference type="CDD" id="cd02163">
    <property type="entry name" value="PPAT"/>
    <property type="match status" value="1"/>
</dbReference>
<evidence type="ECO:0000259" key="10">
    <source>
        <dbReference type="Pfam" id="PF01467"/>
    </source>
</evidence>
<dbReference type="UniPathway" id="UPA00241">
    <property type="reaction ID" value="UER00355"/>
</dbReference>
<dbReference type="Proteomes" id="UP000050544">
    <property type="component" value="Unassembled WGS sequence"/>
</dbReference>
<feature type="binding site" evidence="9">
    <location>
        <begin position="88"/>
        <end position="90"/>
    </location>
    <ligand>
        <name>ATP</name>
        <dbReference type="ChEBI" id="CHEBI:30616"/>
    </ligand>
</feature>
<evidence type="ECO:0000256" key="2">
    <source>
        <dbReference type="ARBA" id="ARBA00022679"/>
    </source>
</evidence>
<evidence type="ECO:0000256" key="7">
    <source>
        <dbReference type="ARBA" id="ARBA00022993"/>
    </source>
</evidence>
<dbReference type="InterPro" id="IPR004821">
    <property type="entry name" value="Cyt_trans-like"/>
</dbReference>
<dbReference type="Pfam" id="PF01467">
    <property type="entry name" value="CTP_transf_like"/>
    <property type="match status" value="1"/>
</dbReference>
<keyword evidence="1 9" id="KW-0963">Cytoplasm</keyword>
<keyword evidence="5 9" id="KW-0067">ATP-binding</keyword>
<evidence type="ECO:0000313" key="11">
    <source>
        <dbReference type="EMBL" id="KPL83272.1"/>
    </source>
</evidence>
<dbReference type="GO" id="GO:0015937">
    <property type="term" value="P:coenzyme A biosynthetic process"/>
    <property type="evidence" value="ECO:0007669"/>
    <property type="project" value="UniProtKB-UniRule"/>
</dbReference>
<feature type="binding site" evidence="9">
    <location>
        <position position="98"/>
    </location>
    <ligand>
        <name>ATP</name>
        <dbReference type="ChEBI" id="CHEBI:30616"/>
    </ligand>
</feature>
<sequence length="176" mass="19835">MVRALFPGTFDPIHFGHIDIARRAARLFDELIVAVYDRPLKNALFSPEERINLVRQAFESEPKIRVVGYSGLTVKFCRQVNAQVIVRGLRVFSDFEHEFRMALANHRLDREIEVIALITSEEHSFLSSSTVREIASLGGDVSTMVPFHVAEALRSKFGANAHQTNNSPVSIDSLRD</sequence>
<feature type="binding site" evidence="9">
    <location>
        <position position="87"/>
    </location>
    <ligand>
        <name>substrate</name>
    </ligand>
</feature>
<dbReference type="AlphaFoldDB" id="A0A0P6XI57"/>
<dbReference type="NCBIfam" id="TIGR01510">
    <property type="entry name" value="coaD_prev_kdtB"/>
    <property type="match status" value="1"/>
</dbReference>
<evidence type="ECO:0000256" key="9">
    <source>
        <dbReference type="HAMAP-Rule" id="MF_00151"/>
    </source>
</evidence>
<feature type="binding site" evidence="9">
    <location>
        <position position="73"/>
    </location>
    <ligand>
        <name>substrate</name>
    </ligand>
</feature>
<proteinExistence type="inferred from homology"/>
<dbReference type="Gene3D" id="3.40.50.620">
    <property type="entry name" value="HUPs"/>
    <property type="match status" value="1"/>
</dbReference>
<organism evidence="11 12">
    <name type="scientific">Thermanaerothrix daxensis</name>
    <dbReference type="NCBI Taxonomy" id="869279"/>
    <lineage>
        <taxon>Bacteria</taxon>
        <taxon>Bacillati</taxon>
        <taxon>Chloroflexota</taxon>
        <taxon>Anaerolineae</taxon>
        <taxon>Anaerolineales</taxon>
        <taxon>Anaerolineaceae</taxon>
        <taxon>Thermanaerothrix</taxon>
    </lineage>
</organism>
<keyword evidence="12" id="KW-1185">Reference proteome</keyword>
<dbReference type="NCBIfam" id="TIGR00125">
    <property type="entry name" value="cyt_tran_rel"/>
    <property type="match status" value="1"/>
</dbReference>
<comment type="catalytic activity">
    <reaction evidence="8 9">
        <text>(R)-4'-phosphopantetheine + ATP + H(+) = 3'-dephospho-CoA + diphosphate</text>
        <dbReference type="Rhea" id="RHEA:19801"/>
        <dbReference type="ChEBI" id="CHEBI:15378"/>
        <dbReference type="ChEBI" id="CHEBI:30616"/>
        <dbReference type="ChEBI" id="CHEBI:33019"/>
        <dbReference type="ChEBI" id="CHEBI:57328"/>
        <dbReference type="ChEBI" id="CHEBI:61723"/>
        <dbReference type="EC" id="2.7.7.3"/>
    </reaction>
</comment>
<feature type="binding site" evidence="9">
    <location>
        <begin position="123"/>
        <end position="129"/>
    </location>
    <ligand>
        <name>ATP</name>
        <dbReference type="ChEBI" id="CHEBI:30616"/>
    </ligand>
</feature>
<evidence type="ECO:0000313" key="12">
    <source>
        <dbReference type="Proteomes" id="UP000050544"/>
    </source>
</evidence>
<dbReference type="GO" id="GO:0005737">
    <property type="term" value="C:cytoplasm"/>
    <property type="evidence" value="ECO:0007669"/>
    <property type="project" value="UniProtKB-SubCell"/>
</dbReference>